<feature type="domain" description="Ribonuclease H1 N-terminal" evidence="2">
    <location>
        <begin position="86"/>
        <end position="126"/>
    </location>
</feature>
<sequence length="291" mass="33715">MAAKAAVTEAVMDLEQELEVINQKIIEETKQLQEKQRQIQLAEGRKKQIIEDLKVMKHTLSILETTQPKQQIESSTIQAPIRKKQYWVISNGPMAGVYDEWAKVQPLVIGTPYGHKKYESLTEAKEALQNAKQATIMAQHLENINQQTQNRVSLRRIETQIQKIPQIAHLTINKIPTLSQINSVPKITKAQFHTLWNSLMNYKDEDQIHSYYPVYRQRIGPKAIILPEATGITTAQYFYAGLIDCIYMMPHTQYRQLSHFPHTIQNAVKQFFDKRAKERTVYLRVFSALPF</sequence>
<gene>
    <name evidence="3" type="ORF">PIB30_012815</name>
</gene>
<dbReference type="InterPro" id="IPR011320">
    <property type="entry name" value="RNase_H1_N"/>
</dbReference>
<accession>A0ABU6U648</accession>
<proteinExistence type="predicted"/>
<evidence type="ECO:0000313" key="4">
    <source>
        <dbReference type="Proteomes" id="UP001341840"/>
    </source>
</evidence>
<reference evidence="3 4" key="1">
    <citation type="journal article" date="2023" name="Plants (Basel)">
        <title>Bridging the Gap: Combining Genomics and Transcriptomics Approaches to Understand Stylosanthes scabra, an Orphan Legume from the Brazilian Caatinga.</title>
        <authorList>
            <person name="Ferreira-Neto J.R.C."/>
            <person name="da Silva M.D."/>
            <person name="Binneck E."/>
            <person name="de Melo N.F."/>
            <person name="da Silva R.H."/>
            <person name="de Melo A.L.T.M."/>
            <person name="Pandolfi V."/>
            <person name="Bustamante F.O."/>
            <person name="Brasileiro-Vidal A.C."/>
            <person name="Benko-Iseppon A.M."/>
        </authorList>
    </citation>
    <scope>NUCLEOTIDE SEQUENCE [LARGE SCALE GENOMIC DNA]</scope>
    <source>
        <tissue evidence="3">Leaves</tissue>
    </source>
</reference>
<keyword evidence="1" id="KW-0175">Coiled coil</keyword>
<dbReference type="Pfam" id="PF01693">
    <property type="entry name" value="Cauli_VI"/>
    <property type="match status" value="1"/>
</dbReference>
<evidence type="ECO:0000256" key="1">
    <source>
        <dbReference type="SAM" id="Coils"/>
    </source>
</evidence>
<comment type="caution">
    <text evidence="3">The sequence shown here is derived from an EMBL/GenBank/DDBJ whole genome shotgun (WGS) entry which is preliminary data.</text>
</comment>
<evidence type="ECO:0000313" key="3">
    <source>
        <dbReference type="EMBL" id="MED6156254.1"/>
    </source>
</evidence>
<name>A0ABU6U648_9FABA</name>
<keyword evidence="4" id="KW-1185">Reference proteome</keyword>
<dbReference type="EMBL" id="JASCZI010120861">
    <property type="protein sequence ID" value="MED6156254.1"/>
    <property type="molecule type" value="Genomic_DNA"/>
</dbReference>
<evidence type="ECO:0000259" key="2">
    <source>
        <dbReference type="Pfam" id="PF01693"/>
    </source>
</evidence>
<organism evidence="3 4">
    <name type="scientific">Stylosanthes scabra</name>
    <dbReference type="NCBI Taxonomy" id="79078"/>
    <lineage>
        <taxon>Eukaryota</taxon>
        <taxon>Viridiplantae</taxon>
        <taxon>Streptophyta</taxon>
        <taxon>Embryophyta</taxon>
        <taxon>Tracheophyta</taxon>
        <taxon>Spermatophyta</taxon>
        <taxon>Magnoliopsida</taxon>
        <taxon>eudicotyledons</taxon>
        <taxon>Gunneridae</taxon>
        <taxon>Pentapetalae</taxon>
        <taxon>rosids</taxon>
        <taxon>fabids</taxon>
        <taxon>Fabales</taxon>
        <taxon>Fabaceae</taxon>
        <taxon>Papilionoideae</taxon>
        <taxon>50 kb inversion clade</taxon>
        <taxon>dalbergioids sensu lato</taxon>
        <taxon>Dalbergieae</taxon>
        <taxon>Pterocarpus clade</taxon>
        <taxon>Stylosanthes</taxon>
    </lineage>
</organism>
<dbReference type="SUPFAM" id="SSF55658">
    <property type="entry name" value="L9 N-domain-like"/>
    <property type="match status" value="1"/>
</dbReference>
<dbReference type="Proteomes" id="UP001341840">
    <property type="component" value="Unassembled WGS sequence"/>
</dbReference>
<feature type="coiled-coil region" evidence="1">
    <location>
        <begin position="124"/>
        <end position="151"/>
    </location>
</feature>
<dbReference type="InterPro" id="IPR009027">
    <property type="entry name" value="Ribosomal_bL9/RNase_H1_N"/>
</dbReference>
<feature type="coiled-coil region" evidence="1">
    <location>
        <begin position="4"/>
        <end position="52"/>
    </location>
</feature>
<protein>
    <recommendedName>
        <fullName evidence="2">Ribonuclease H1 N-terminal domain-containing protein</fullName>
    </recommendedName>
</protein>